<reference evidence="2" key="1">
    <citation type="submission" date="2023-07" db="EMBL/GenBank/DDBJ databases">
        <authorList>
            <consortium name="AG Swart"/>
            <person name="Singh M."/>
            <person name="Singh A."/>
            <person name="Seah K."/>
            <person name="Emmerich C."/>
        </authorList>
    </citation>
    <scope>NUCLEOTIDE SEQUENCE</scope>
    <source>
        <strain evidence="2">DP1</strain>
    </source>
</reference>
<sequence>MKSAFKNGDVWDDEPLGVEGDEGRSQVPKVTKEFKNTLIGNKGKLSGKDLREILDVGKKDREGGCSGEKRSLKSGCANSQFKFRHFGNCKPKSQKYAAGIKSGFSSLSLAKKHTSDLRRVPSCDILKSLRS</sequence>
<feature type="region of interest" description="Disordered" evidence="1">
    <location>
        <begin position="1"/>
        <end position="27"/>
    </location>
</feature>
<accession>A0AAD1XY51</accession>
<keyword evidence="3" id="KW-1185">Reference proteome</keyword>
<evidence type="ECO:0000256" key="1">
    <source>
        <dbReference type="SAM" id="MobiDB-lite"/>
    </source>
</evidence>
<dbReference type="Proteomes" id="UP001295684">
    <property type="component" value="Unassembled WGS sequence"/>
</dbReference>
<gene>
    <name evidence="2" type="ORF">ECRASSUSDP1_LOCUS22505</name>
</gene>
<proteinExistence type="predicted"/>
<feature type="compositionally biased region" description="Acidic residues" evidence="1">
    <location>
        <begin position="10"/>
        <end position="20"/>
    </location>
</feature>
<protein>
    <submittedName>
        <fullName evidence="2">Uncharacterized protein</fullName>
    </submittedName>
</protein>
<dbReference type="EMBL" id="CAMPGE010023084">
    <property type="protein sequence ID" value="CAI2381059.1"/>
    <property type="molecule type" value="Genomic_DNA"/>
</dbReference>
<evidence type="ECO:0000313" key="2">
    <source>
        <dbReference type="EMBL" id="CAI2381059.1"/>
    </source>
</evidence>
<organism evidence="2 3">
    <name type="scientific">Euplotes crassus</name>
    <dbReference type="NCBI Taxonomy" id="5936"/>
    <lineage>
        <taxon>Eukaryota</taxon>
        <taxon>Sar</taxon>
        <taxon>Alveolata</taxon>
        <taxon>Ciliophora</taxon>
        <taxon>Intramacronucleata</taxon>
        <taxon>Spirotrichea</taxon>
        <taxon>Hypotrichia</taxon>
        <taxon>Euplotida</taxon>
        <taxon>Euplotidae</taxon>
        <taxon>Moneuplotes</taxon>
    </lineage>
</organism>
<comment type="caution">
    <text evidence="2">The sequence shown here is derived from an EMBL/GenBank/DDBJ whole genome shotgun (WGS) entry which is preliminary data.</text>
</comment>
<name>A0AAD1XY51_EUPCR</name>
<dbReference type="AlphaFoldDB" id="A0AAD1XY51"/>
<evidence type="ECO:0000313" key="3">
    <source>
        <dbReference type="Proteomes" id="UP001295684"/>
    </source>
</evidence>